<dbReference type="EMBL" id="UFSZ01000001">
    <property type="protein sequence ID" value="SUV17588.1"/>
    <property type="molecule type" value="Genomic_DNA"/>
</dbReference>
<dbReference type="PROSITE" id="PS50111">
    <property type="entry name" value="CHEMOTAXIS_TRANSDUC_2"/>
    <property type="match status" value="1"/>
</dbReference>
<evidence type="ECO:0000259" key="9">
    <source>
        <dbReference type="PROSITE" id="PS50885"/>
    </source>
</evidence>
<evidence type="ECO:0000256" key="4">
    <source>
        <dbReference type="ARBA" id="ARBA00023224"/>
    </source>
</evidence>
<organism evidence="10 12">
    <name type="scientific">Lysinibacillus sphaericus</name>
    <name type="common">Bacillus sphaericus</name>
    <dbReference type="NCBI Taxonomy" id="1421"/>
    <lineage>
        <taxon>Bacteria</taxon>
        <taxon>Bacillati</taxon>
        <taxon>Bacillota</taxon>
        <taxon>Bacilli</taxon>
        <taxon>Bacillales</taxon>
        <taxon>Bacillaceae</taxon>
        <taxon>Lysinibacillus</taxon>
    </lineage>
</organism>
<evidence type="ECO:0000256" key="5">
    <source>
        <dbReference type="ARBA" id="ARBA00029447"/>
    </source>
</evidence>
<evidence type="ECO:0000313" key="11">
    <source>
        <dbReference type="EMBL" id="SUV17588.1"/>
    </source>
</evidence>
<dbReference type="InterPro" id="IPR004090">
    <property type="entry name" value="Chemotax_Me-accpt_rcpt"/>
</dbReference>
<comment type="similarity">
    <text evidence="5">Belongs to the methyl-accepting chemotaxis (MCP) protein family.</text>
</comment>
<dbReference type="SMART" id="SM00304">
    <property type="entry name" value="HAMP"/>
    <property type="match status" value="1"/>
</dbReference>
<dbReference type="RefSeq" id="WP_024360965.1">
    <property type="nucleotide sequence ID" value="NZ_BJNS01000033.1"/>
</dbReference>
<dbReference type="GO" id="GO:0004888">
    <property type="term" value="F:transmembrane signaling receptor activity"/>
    <property type="evidence" value="ECO:0007669"/>
    <property type="project" value="InterPro"/>
</dbReference>
<accession>A0A2S0JZP8</accession>
<keyword evidence="4 6" id="KW-0807">Transducer</keyword>
<dbReference type="GO" id="GO:0005886">
    <property type="term" value="C:plasma membrane"/>
    <property type="evidence" value="ECO:0007669"/>
    <property type="project" value="UniProtKB-SubCell"/>
</dbReference>
<gene>
    <name evidence="11" type="primary">yoaH</name>
    <name evidence="10" type="ORF">LS41612_10205</name>
    <name evidence="11" type="ORF">NCTC10338_02693</name>
</gene>
<dbReference type="Pfam" id="PF00672">
    <property type="entry name" value="HAMP"/>
    <property type="match status" value="1"/>
</dbReference>
<dbReference type="PROSITE" id="PS50885">
    <property type="entry name" value="HAMP"/>
    <property type="match status" value="1"/>
</dbReference>
<keyword evidence="2" id="KW-1003">Cell membrane</keyword>
<dbReference type="Pfam" id="PF12729">
    <property type="entry name" value="4HB_MCP_1"/>
    <property type="match status" value="1"/>
</dbReference>
<evidence type="ECO:0000313" key="13">
    <source>
        <dbReference type="Proteomes" id="UP000255295"/>
    </source>
</evidence>
<dbReference type="PANTHER" id="PTHR32089:SF114">
    <property type="entry name" value="METHYL-ACCEPTING CHEMOTAXIS PROTEIN MCPB"/>
    <property type="match status" value="1"/>
</dbReference>
<dbReference type="EMBL" id="CP019980">
    <property type="protein sequence ID" value="AVK96613.1"/>
    <property type="molecule type" value="Genomic_DNA"/>
</dbReference>
<keyword evidence="3 7" id="KW-0472">Membrane</keyword>
<dbReference type="FunFam" id="1.10.287.950:FF:000001">
    <property type="entry name" value="Methyl-accepting chemotaxis sensory transducer"/>
    <property type="match status" value="1"/>
</dbReference>
<name>A0A2S0JZP8_LYSSH</name>
<keyword evidence="7" id="KW-0812">Transmembrane</keyword>
<keyword evidence="7" id="KW-1133">Transmembrane helix</keyword>
<dbReference type="SMART" id="SM00283">
    <property type="entry name" value="MA"/>
    <property type="match status" value="1"/>
</dbReference>
<evidence type="ECO:0000256" key="7">
    <source>
        <dbReference type="SAM" id="Phobius"/>
    </source>
</evidence>
<dbReference type="Gene3D" id="1.10.287.950">
    <property type="entry name" value="Methyl-accepting chemotaxis protein"/>
    <property type="match status" value="1"/>
</dbReference>
<proteinExistence type="inferred from homology"/>
<evidence type="ECO:0000256" key="6">
    <source>
        <dbReference type="PROSITE-ProRule" id="PRU00284"/>
    </source>
</evidence>
<sequence length="561" mass="61771">MRIKTRLILVTSIFVLSIMAVGGFGTWSLSKIVSQNNEVNNLMEIKTITKQIQYRLAGLSNDERALLLTNDPTFVSQMEEKSNDIINQFNQLYAFSIISSEQQTIDDIKANYEKYWNQVQLVIHNHTIDPKKAAEIHFGEERRIRKEVLDPSFERFIAQIDQQTEVASASLKSQSKMSQALLLGVAIVATVSGIILGVLLYQSILKPLRQLNIQMNDIAHGNGDLTKTIQVKNKDELGEVATSFNHFISSLRQMMTQISSSSERVAASSEEFSASAEQSKRSSHQITENIQDVSTSMDSQANILHESTIAIVQALQSLESMTHYTADVSEDTNEVSRQADQGAQSVKEIVSSMEAISQSVDETNKNINSLAEDAVKIGEITTLINDIANQTNLLALNAAIEAARAGEHGKGFAVVAEEVRKLAEQSSGSTNQIKALITRIQETTNETVQTIQKVQTNVGSGVQLTSTTSVQFQDIMLSIAHVTGKVQEIAATTEQLTADFTTVTQQYEIVSSLFKENSESTHEVVAATEEQLASMEEIQSVAQTLTSISDSLNQMVRSFKI</sequence>
<dbReference type="GeneID" id="48276575"/>
<dbReference type="PANTHER" id="PTHR32089">
    <property type="entry name" value="METHYL-ACCEPTING CHEMOTAXIS PROTEIN MCPB"/>
    <property type="match status" value="1"/>
</dbReference>
<evidence type="ECO:0000256" key="2">
    <source>
        <dbReference type="ARBA" id="ARBA00022475"/>
    </source>
</evidence>
<dbReference type="InterPro" id="IPR003660">
    <property type="entry name" value="HAMP_dom"/>
</dbReference>
<comment type="subcellular location">
    <subcellularLocation>
        <location evidence="1">Cell membrane</location>
    </subcellularLocation>
</comment>
<evidence type="ECO:0000256" key="3">
    <source>
        <dbReference type="ARBA" id="ARBA00023136"/>
    </source>
</evidence>
<dbReference type="InterPro" id="IPR004089">
    <property type="entry name" value="MCPsignal_dom"/>
</dbReference>
<dbReference type="AlphaFoldDB" id="A0A2S0JZP8"/>
<dbReference type="Proteomes" id="UP000255295">
    <property type="component" value="Unassembled WGS sequence"/>
</dbReference>
<reference evidence="11 13" key="2">
    <citation type="submission" date="2018-06" db="EMBL/GenBank/DDBJ databases">
        <authorList>
            <consortium name="Pathogen Informatics"/>
            <person name="Doyle S."/>
        </authorList>
    </citation>
    <scope>NUCLEOTIDE SEQUENCE [LARGE SCALE GENOMIC DNA]</scope>
    <source>
        <strain evidence="11 13">NCTC10338</strain>
    </source>
</reference>
<dbReference type="Proteomes" id="UP000238825">
    <property type="component" value="Chromosome"/>
</dbReference>
<dbReference type="InterPro" id="IPR024478">
    <property type="entry name" value="HlyB_4HB_MCP"/>
</dbReference>
<evidence type="ECO:0000256" key="1">
    <source>
        <dbReference type="ARBA" id="ARBA00004236"/>
    </source>
</evidence>
<dbReference type="CDD" id="cd11386">
    <property type="entry name" value="MCP_signal"/>
    <property type="match status" value="1"/>
</dbReference>
<dbReference type="Gene3D" id="6.10.340.10">
    <property type="match status" value="1"/>
</dbReference>
<reference evidence="10 12" key="1">
    <citation type="submission" date="2017-03" db="EMBL/GenBank/DDBJ databases">
        <title>The whole genome sequencing and assembly of Lysinibacillus sphaericus DSM 28T strain.</title>
        <authorList>
            <person name="Lee Y.-J."/>
            <person name="Yi H."/>
            <person name="Bahn Y.-S."/>
            <person name="Kim J.F."/>
            <person name="Lee D.-W."/>
        </authorList>
    </citation>
    <scope>NUCLEOTIDE SEQUENCE [LARGE SCALE GENOMIC DNA]</scope>
    <source>
        <strain evidence="10 12">DSM 28</strain>
    </source>
</reference>
<evidence type="ECO:0000313" key="12">
    <source>
        <dbReference type="Proteomes" id="UP000238825"/>
    </source>
</evidence>
<feature type="transmembrane region" description="Helical" evidence="7">
    <location>
        <begin position="180"/>
        <end position="201"/>
    </location>
</feature>
<protein>
    <submittedName>
        <fullName evidence="10 11">Methyl-accepting chemotaxis protein</fullName>
    </submittedName>
</protein>
<dbReference type="PRINTS" id="PR00260">
    <property type="entry name" value="CHEMTRNSDUCR"/>
</dbReference>
<evidence type="ECO:0000313" key="10">
    <source>
        <dbReference type="EMBL" id="AVK96613.1"/>
    </source>
</evidence>
<dbReference type="GO" id="GO:0006935">
    <property type="term" value="P:chemotaxis"/>
    <property type="evidence" value="ECO:0007669"/>
    <property type="project" value="InterPro"/>
</dbReference>
<feature type="domain" description="Methyl-accepting transducer" evidence="8">
    <location>
        <begin position="275"/>
        <end position="511"/>
    </location>
</feature>
<dbReference type="GO" id="GO:0007165">
    <property type="term" value="P:signal transduction"/>
    <property type="evidence" value="ECO:0007669"/>
    <property type="project" value="UniProtKB-KW"/>
</dbReference>
<dbReference type="Pfam" id="PF00015">
    <property type="entry name" value="MCPsignal"/>
    <property type="match status" value="1"/>
</dbReference>
<feature type="domain" description="HAMP" evidence="9">
    <location>
        <begin position="202"/>
        <end position="256"/>
    </location>
</feature>
<evidence type="ECO:0000259" key="8">
    <source>
        <dbReference type="PROSITE" id="PS50111"/>
    </source>
</evidence>
<dbReference type="CDD" id="cd06225">
    <property type="entry name" value="HAMP"/>
    <property type="match status" value="1"/>
</dbReference>
<dbReference type="SUPFAM" id="SSF58104">
    <property type="entry name" value="Methyl-accepting chemotaxis protein (MCP) signaling domain"/>
    <property type="match status" value="1"/>
</dbReference>